<evidence type="ECO:0000313" key="3">
    <source>
        <dbReference type="Proteomes" id="UP000030700"/>
    </source>
</evidence>
<evidence type="ECO:0000313" key="2">
    <source>
        <dbReference type="EMBL" id="GAK50916.1"/>
    </source>
</evidence>
<keyword evidence="3" id="KW-1185">Reference proteome</keyword>
<accession>A0A0S6VX86</accession>
<organism evidence="2">
    <name type="scientific">Candidatus Moduliflexus flocculans</name>
    <dbReference type="NCBI Taxonomy" id="1499966"/>
    <lineage>
        <taxon>Bacteria</taxon>
        <taxon>Candidatus Moduliflexota</taxon>
        <taxon>Candidatus Moduliflexia</taxon>
        <taxon>Candidatus Moduliflexales</taxon>
        <taxon>Candidatus Moduliflexaceae</taxon>
    </lineage>
</organism>
<dbReference type="STRING" id="1499966.U14_02158"/>
<reference evidence="2" key="1">
    <citation type="journal article" date="2015" name="PeerJ">
        <title>First genomic representation of candidate bacterial phylum KSB3 points to enhanced environmental sensing as a trigger of wastewater bulking.</title>
        <authorList>
            <person name="Sekiguchi Y."/>
            <person name="Ohashi A."/>
            <person name="Parks D.H."/>
            <person name="Yamauchi T."/>
            <person name="Tyson G.W."/>
            <person name="Hugenholtz P."/>
        </authorList>
    </citation>
    <scope>NUCLEOTIDE SEQUENCE [LARGE SCALE GENOMIC DNA]</scope>
</reference>
<dbReference type="HOGENOM" id="CLU_1393926_0_0_0"/>
<keyword evidence="1" id="KW-1133">Transmembrane helix</keyword>
<feature type="transmembrane region" description="Helical" evidence="1">
    <location>
        <begin position="76"/>
        <end position="100"/>
    </location>
</feature>
<name>A0A0S6VX86_9BACT</name>
<evidence type="ECO:0000256" key="1">
    <source>
        <dbReference type="SAM" id="Phobius"/>
    </source>
</evidence>
<dbReference type="AlphaFoldDB" id="A0A0S6VX86"/>
<protein>
    <submittedName>
        <fullName evidence="2">Uncharacterized protein</fullName>
    </submittedName>
</protein>
<dbReference type="EMBL" id="DF820456">
    <property type="protein sequence ID" value="GAK50916.1"/>
    <property type="molecule type" value="Genomic_DNA"/>
</dbReference>
<dbReference type="Proteomes" id="UP000030700">
    <property type="component" value="Unassembled WGS sequence"/>
</dbReference>
<feature type="transmembrane region" description="Helical" evidence="1">
    <location>
        <begin position="120"/>
        <end position="140"/>
    </location>
</feature>
<feature type="transmembrane region" description="Helical" evidence="1">
    <location>
        <begin position="160"/>
        <end position="178"/>
    </location>
</feature>
<sequence length="195" mass="21941">MKRIANWFDRFGTKECSRKIIFFFVVSVCLIENPWFGQAHLKELTGGVGMLDMNFANTVTQTNNYLTMLGQQGRDVYLLLLGLDFLIIASFGLLQISFMLRLLKGLQLDYPLKWCVMFPLARGLFDVIETVSMIANVISFPGQISATLYLAVCATPLKWISLWMTLAALLAFMLANAASKIRARICSNEPQLTVL</sequence>
<keyword evidence="1" id="KW-0472">Membrane</keyword>
<proteinExistence type="predicted"/>
<gene>
    <name evidence="2" type="ORF">U14_02158</name>
</gene>
<keyword evidence="1" id="KW-0812">Transmembrane</keyword>
<feature type="transmembrane region" description="Helical" evidence="1">
    <location>
        <begin position="20"/>
        <end position="36"/>
    </location>
</feature>